<name>A0A3B0UKS9_9ZZZZ</name>
<sequence>MFFIYILYSDHADKYYVGYSNNPERRLSQHNNTSRNTFTKKNGPWVLKATFPVNNNRSDAMKMERYIKKQKSRRLIKKIIDEPDYFYWLAQLVRVPTCRD</sequence>
<dbReference type="SUPFAM" id="SSF82771">
    <property type="entry name" value="GIY-YIG endonuclease"/>
    <property type="match status" value="1"/>
</dbReference>
<protein>
    <recommendedName>
        <fullName evidence="1">GIY-YIG domain-containing protein</fullName>
    </recommendedName>
</protein>
<accession>A0A3B0UKS9</accession>
<reference evidence="2" key="1">
    <citation type="submission" date="2018-06" db="EMBL/GenBank/DDBJ databases">
        <authorList>
            <person name="Zhirakovskaya E."/>
        </authorList>
    </citation>
    <scope>NUCLEOTIDE SEQUENCE</scope>
</reference>
<dbReference type="AlphaFoldDB" id="A0A3B0UKS9"/>
<dbReference type="InterPro" id="IPR035901">
    <property type="entry name" value="GIY-YIG_endonuc_sf"/>
</dbReference>
<evidence type="ECO:0000313" key="2">
    <source>
        <dbReference type="EMBL" id="VAW29690.1"/>
    </source>
</evidence>
<proteinExistence type="predicted"/>
<feature type="domain" description="GIY-YIG" evidence="1">
    <location>
        <begin position="1"/>
        <end position="77"/>
    </location>
</feature>
<dbReference type="Pfam" id="PF01541">
    <property type="entry name" value="GIY-YIG"/>
    <property type="match status" value="1"/>
</dbReference>
<dbReference type="PROSITE" id="PS50164">
    <property type="entry name" value="GIY_YIG"/>
    <property type="match status" value="1"/>
</dbReference>
<dbReference type="InterPro" id="IPR000305">
    <property type="entry name" value="GIY-YIG_endonuc"/>
</dbReference>
<dbReference type="InterPro" id="IPR050190">
    <property type="entry name" value="UPF0213_domain"/>
</dbReference>
<gene>
    <name evidence="2" type="ORF">MNBD_BACTEROID07-1829</name>
</gene>
<dbReference type="PANTHER" id="PTHR34477">
    <property type="entry name" value="UPF0213 PROTEIN YHBQ"/>
    <property type="match status" value="1"/>
</dbReference>
<dbReference type="EMBL" id="UOET01000406">
    <property type="protein sequence ID" value="VAW29690.1"/>
    <property type="molecule type" value="Genomic_DNA"/>
</dbReference>
<dbReference type="Gene3D" id="3.40.1440.10">
    <property type="entry name" value="GIY-YIG endonuclease"/>
    <property type="match status" value="1"/>
</dbReference>
<evidence type="ECO:0000259" key="1">
    <source>
        <dbReference type="PROSITE" id="PS50164"/>
    </source>
</evidence>
<organism evidence="2">
    <name type="scientific">hydrothermal vent metagenome</name>
    <dbReference type="NCBI Taxonomy" id="652676"/>
    <lineage>
        <taxon>unclassified sequences</taxon>
        <taxon>metagenomes</taxon>
        <taxon>ecological metagenomes</taxon>
    </lineage>
</organism>
<dbReference type="PANTHER" id="PTHR34477:SF1">
    <property type="entry name" value="UPF0213 PROTEIN YHBQ"/>
    <property type="match status" value="1"/>
</dbReference>